<sequence length="134" mass="14745">MYKIVSALALLGLSSMASAQTLELPKGFTVHNVNGNVVTQQGNTVELTEGRQVVTVSYHNPYINHPQGDDHYYSKPIYVVFDAKDGIHYSIELDNHKGFEPYTKDLQFSVTSQGQSVEHKVFDRSGAIAAMLAG</sequence>
<dbReference type="Proteomes" id="UP000305675">
    <property type="component" value="Unassembled WGS sequence"/>
</dbReference>
<dbReference type="OrthoDB" id="6400225at2"/>
<proteinExistence type="predicted"/>
<dbReference type="EMBL" id="SWCJ01000001">
    <property type="protein sequence ID" value="TKB58695.1"/>
    <property type="molecule type" value="Genomic_DNA"/>
</dbReference>
<dbReference type="InterPro" id="IPR018635">
    <property type="entry name" value="UPF0319"/>
</dbReference>
<keyword evidence="1" id="KW-0732">Signal</keyword>
<evidence type="ECO:0000313" key="3">
    <source>
        <dbReference type="Proteomes" id="UP000305675"/>
    </source>
</evidence>
<organism evidence="2 3">
    <name type="scientific">Ferrimonas aestuarii</name>
    <dbReference type="NCBI Taxonomy" id="2569539"/>
    <lineage>
        <taxon>Bacteria</taxon>
        <taxon>Pseudomonadati</taxon>
        <taxon>Pseudomonadota</taxon>
        <taxon>Gammaproteobacteria</taxon>
        <taxon>Alteromonadales</taxon>
        <taxon>Ferrimonadaceae</taxon>
        <taxon>Ferrimonas</taxon>
    </lineage>
</organism>
<evidence type="ECO:0000313" key="2">
    <source>
        <dbReference type="EMBL" id="TKB58695.1"/>
    </source>
</evidence>
<keyword evidence="3" id="KW-1185">Reference proteome</keyword>
<reference evidence="2 3" key="1">
    <citation type="submission" date="2019-04" db="EMBL/GenBank/DDBJ databases">
        <authorList>
            <person name="Hwang J.C."/>
        </authorList>
    </citation>
    <scope>NUCLEOTIDE SEQUENCE [LARGE SCALE GENOMIC DNA]</scope>
    <source>
        <strain evidence="2 3">IMCC35002</strain>
    </source>
</reference>
<dbReference type="Pfam" id="PF09829">
    <property type="entry name" value="DUF2057"/>
    <property type="match status" value="1"/>
</dbReference>
<name>A0A4U1BY69_9GAMM</name>
<comment type="caution">
    <text evidence="2">The sequence shown here is derived from an EMBL/GenBank/DDBJ whole genome shotgun (WGS) entry which is preliminary data.</text>
</comment>
<dbReference type="AlphaFoldDB" id="A0A4U1BY69"/>
<evidence type="ECO:0000256" key="1">
    <source>
        <dbReference type="SAM" id="SignalP"/>
    </source>
</evidence>
<feature type="chain" id="PRO_5020405269" evidence="1">
    <location>
        <begin position="20"/>
        <end position="134"/>
    </location>
</feature>
<protein>
    <submittedName>
        <fullName evidence="2">DUF2057 domain-containing protein</fullName>
    </submittedName>
</protein>
<accession>A0A4U1BY69</accession>
<gene>
    <name evidence="2" type="ORF">FCL42_02810</name>
</gene>
<feature type="signal peptide" evidence="1">
    <location>
        <begin position="1"/>
        <end position="19"/>
    </location>
</feature>
<dbReference type="RefSeq" id="WP_136861843.1">
    <property type="nucleotide sequence ID" value="NZ_SWCJ01000001.1"/>
</dbReference>